<accession>A0A7E5WZ13</accession>
<dbReference type="PANTHER" id="PTHR12815">
    <property type="entry name" value="SORTING AND ASSEMBLY MACHINERY SAMM50 PROTEIN FAMILY MEMBER"/>
    <property type="match status" value="1"/>
</dbReference>
<comment type="subcellular location">
    <subcellularLocation>
        <location evidence="1">Mitochondrion outer membrane</location>
        <topology evidence="1">Multi-pass membrane protein</topology>
    </subcellularLocation>
</comment>
<keyword evidence="7" id="KW-1185">Reference proteome</keyword>
<organism evidence="7 8">
    <name type="scientific">Trichoplusia ni</name>
    <name type="common">Cabbage looper</name>
    <dbReference type="NCBI Taxonomy" id="7111"/>
    <lineage>
        <taxon>Eukaryota</taxon>
        <taxon>Metazoa</taxon>
        <taxon>Ecdysozoa</taxon>
        <taxon>Arthropoda</taxon>
        <taxon>Hexapoda</taxon>
        <taxon>Insecta</taxon>
        <taxon>Pterygota</taxon>
        <taxon>Neoptera</taxon>
        <taxon>Endopterygota</taxon>
        <taxon>Lepidoptera</taxon>
        <taxon>Glossata</taxon>
        <taxon>Ditrysia</taxon>
        <taxon>Noctuoidea</taxon>
        <taxon>Noctuidae</taxon>
        <taxon>Plusiinae</taxon>
        <taxon>Trichoplusia</taxon>
    </lineage>
</organism>
<evidence type="ECO:0000256" key="1">
    <source>
        <dbReference type="ARBA" id="ARBA00004374"/>
    </source>
</evidence>
<dbReference type="InterPro" id="IPR039910">
    <property type="entry name" value="D15-like"/>
</dbReference>
<reference evidence="8" key="1">
    <citation type="submission" date="2025-08" db="UniProtKB">
        <authorList>
            <consortium name="RefSeq"/>
        </authorList>
    </citation>
    <scope>IDENTIFICATION</scope>
</reference>
<evidence type="ECO:0000259" key="6">
    <source>
        <dbReference type="Pfam" id="PF01103"/>
    </source>
</evidence>
<dbReference type="InParanoid" id="A0A7E5WZ13"/>
<dbReference type="Pfam" id="PF01103">
    <property type="entry name" value="Omp85"/>
    <property type="match status" value="1"/>
</dbReference>
<proteinExistence type="inferred from homology"/>
<keyword evidence="5" id="KW-0472">Membrane</keyword>
<comment type="similarity">
    <text evidence="2">Belongs to the SAM50/omp85 family.</text>
</comment>
<dbReference type="GO" id="GO:0005741">
    <property type="term" value="C:mitochondrial outer membrane"/>
    <property type="evidence" value="ECO:0007669"/>
    <property type="project" value="UniProtKB-SubCell"/>
</dbReference>
<dbReference type="RefSeq" id="XP_026746115.1">
    <property type="nucleotide sequence ID" value="XM_026890314.1"/>
</dbReference>
<dbReference type="GO" id="GO:0045040">
    <property type="term" value="P:protein insertion into mitochondrial outer membrane"/>
    <property type="evidence" value="ECO:0007669"/>
    <property type="project" value="TreeGrafter"/>
</dbReference>
<dbReference type="KEGG" id="tnl:113507460"/>
<evidence type="ECO:0000256" key="5">
    <source>
        <dbReference type="ARBA" id="ARBA00023136"/>
    </source>
</evidence>
<protein>
    <submittedName>
        <fullName evidence="8">Sorting and assembly machinery component 50 homolog A-like</fullName>
    </submittedName>
</protein>
<gene>
    <name evidence="8" type="primary">LOC113507460</name>
</gene>
<dbReference type="AlphaFoldDB" id="A0A7E5WZ13"/>
<evidence type="ECO:0000313" key="8">
    <source>
        <dbReference type="RefSeq" id="XP_026746115.1"/>
    </source>
</evidence>
<evidence type="ECO:0000256" key="4">
    <source>
        <dbReference type="ARBA" id="ARBA00022692"/>
    </source>
</evidence>
<dbReference type="Proteomes" id="UP000322000">
    <property type="component" value="Unplaced"/>
</dbReference>
<feature type="domain" description="Bacterial surface antigen (D15)" evidence="6">
    <location>
        <begin position="156"/>
        <end position="406"/>
    </location>
</feature>
<name>A0A7E5WZ13_TRINI</name>
<dbReference type="OrthoDB" id="1724197at2759"/>
<keyword evidence="4" id="KW-0812">Transmembrane</keyword>
<evidence type="ECO:0000256" key="3">
    <source>
        <dbReference type="ARBA" id="ARBA00022452"/>
    </source>
</evidence>
<sequence length="434" mass="47345">MGTVHARVAHKYCFNEDEGGLFDFDDNPDLDDEEPPPAVNTNISLNSVKARVDRVHVDGLYRTKDDVIRNTVGDLFKATDFEDVIVRAHKARQELDSLGCFGHVCVFIDVSSGPDATPDGLEVTFQVRELSRVAGGVNAAVTDDEGSIVLGVKLPNVFGRGERAAAAYSLGLRNTSNFNLSCTKPMPLKPYTPVLSASLYQQNREYPWSGYRLLDRGLLLDVAFKTSPTTKHTIQWEGLVREMTVLNKTSFKIRESSGPHLKSMVRHVISMDHRDEAVFPTRGTWVQVSTEVAGLGGGVANVKTELHAQANHRLHDDVVLQATGALGVLHDVFGTELPDHFFLGGPTSVRGFQQRGVGPHNDGQALGGRVYWASGVHLYAPLPVPGARSGLGALFRSHLFLNAGALALPGQTPTLRIRRGTYSHAHTLLTHTYT</sequence>
<dbReference type="Gene3D" id="2.40.160.50">
    <property type="entry name" value="membrane protein fhac: a member of the omp85/tpsb transporter family"/>
    <property type="match status" value="1"/>
</dbReference>
<dbReference type="GO" id="GO:0033108">
    <property type="term" value="P:mitochondrial respiratory chain complex assembly"/>
    <property type="evidence" value="ECO:0007669"/>
    <property type="project" value="TreeGrafter"/>
</dbReference>
<dbReference type="FunCoup" id="A0A7E5WZ13">
    <property type="interactions" value="1699"/>
</dbReference>
<dbReference type="InterPro" id="IPR000184">
    <property type="entry name" value="Bac_surfAg_D15"/>
</dbReference>
<evidence type="ECO:0000256" key="2">
    <source>
        <dbReference type="ARBA" id="ARBA00010913"/>
    </source>
</evidence>
<dbReference type="GeneID" id="113507460"/>
<evidence type="ECO:0000313" key="7">
    <source>
        <dbReference type="Proteomes" id="UP000322000"/>
    </source>
</evidence>
<keyword evidence="3" id="KW-1134">Transmembrane beta strand</keyword>
<dbReference type="PANTHER" id="PTHR12815:SF18">
    <property type="entry name" value="SORTING AND ASSEMBLY MACHINERY COMPONENT 50 HOMOLOG"/>
    <property type="match status" value="1"/>
</dbReference>